<sequence length="50" mass="5747">MRQNMLDEALRVKRPGFPVPGNHYSIAALASELRRPYFQFQGLRANSNVE</sequence>
<dbReference type="HOGENOM" id="CLU_3181006_0_0_5"/>
<gene>
    <name evidence="1" type="ORF">BALG_01745</name>
</gene>
<protein>
    <submittedName>
        <fullName evidence="1">Uncharacterized protein</fullName>
    </submittedName>
</protein>
<proteinExistence type="predicted"/>
<dbReference type="EMBL" id="EQ999546">
    <property type="protein sequence ID" value="EEZ31625.1"/>
    <property type="molecule type" value="Genomic_DNA"/>
</dbReference>
<dbReference type="GeneID" id="93014869"/>
<reference evidence="1" key="1">
    <citation type="submission" date="2009-01" db="EMBL/GenBank/DDBJ databases">
        <title>The Genome Sequence of Brucella pinnipedialis M292/94/1.</title>
        <authorList>
            <consortium name="The Broad Institute Genome Sequencing Platform"/>
            <person name="Ward D."/>
            <person name="Young S.K."/>
            <person name="Kodira C.D."/>
            <person name="Zeng Q."/>
            <person name="Koehrsen M."/>
            <person name="Alvarado L."/>
            <person name="Berlin A."/>
            <person name="Borenstein D."/>
            <person name="Chen Z."/>
            <person name="Engels R."/>
            <person name="Freedman E."/>
            <person name="Gellesch M."/>
            <person name="Goldberg J."/>
            <person name="Griggs A."/>
            <person name="Gujja S."/>
            <person name="Heiman D."/>
            <person name="Hepburn T."/>
            <person name="Howarth C."/>
            <person name="Jen D."/>
            <person name="Larson L."/>
            <person name="Lewis B."/>
            <person name="Mehta T."/>
            <person name="Park D."/>
            <person name="Pearson M."/>
            <person name="Roberts A."/>
            <person name="Saif S."/>
            <person name="Shea T."/>
            <person name="Shenoy N."/>
            <person name="Sisk P."/>
            <person name="Stolte C."/>
            <person name="Sykes S."/>
            <person name="Walk T."/>
            <person name="White J."/>
            <person name="Yandava C."/>
            <person name="Whatmore A.M."/>
            <person name="Perrett L.L."/>
            <person name="O'Callaghan D."/>
            <person name="Nusbaum C."/>
            <person name="Galagan J."/>
            <person name="Birren B."/>
        </authorList>
    </citation>
    <scope>NUCLEOTIDE SEQUENCE [LARGE SCALE GENOMIC DNA]</scope>
    <source>
        <strain evidence="1">M292/94/1</strain>
    </source>
</reference>
<evidence type="ECO:0000313" key="1">
    <source>
        <dbReference type="EMBL" id="EEZ31625.1"/>
    </source>
</evidence>
<name>A0A0E1X3I6_9HYPH</name>
<dbReference type="AlphaFoldDB" id="A0A0E1X3I6"/>
<dbReference type="RefSeq" id="WP_002964632.1">
    <property type="nucleotide sequence ID" value="NZ_EQ999546.1"/>
</dbReference>
<dbReference type="Proteomes" id="UP000004659">
    <property type="component" value="Unassembled WGS sequence"/>
</dbReference>
<accession>A0A0E1X3I6</accession>
<organism evidence="1">
    <name type="scientific">Brucella pinnipedialis M292/94/1</name>
    <dbReference type="NCBI Taxonomy" id="520462"/>
    <lineage>
        <taxon>Bacteria</taxon>
        <taxon>Pseudomonadati</taxon>
        <taxon>Pseudomonadota</taxon>
        <taxon>Alphaproteobacteria</taxon>
        <taxon>Hyphomicrobiales</taxon>
        <taxon>Brucellaceae</taxon>
        <taxon>Brucella/Ochrobactrum group</taxon>
        <taxon>Brucella</taxon>
    </lineage>
</organism>